<sequence>MEERMCGPEFLRMIARFLVSRAQRRTTTLQAAVVASHPVIVGLAREVAGECRGLPLTLITISMEEENAGML</sequence>
<evidence type="ECO:0000313" key="1">
    <source>
        <dbReference type="EMBL" id="BAC75614.1"/>
    </source>
</evidence>
<reference evidence="3" key="3">
    <citation type="journal article" date="2005" name="Nature">
        <title>The map-based sequence of the rice genome.</title>
        <authorList>
            <consortium name="International rice genome sequencing project (IRGSP)"/>
            <person name="Matsumoto T."/>
            <person name="Wu J."/>
            <person name="Kanamori H."/>
            <person name="Katayose Y."/>
            <person name="Fujisawa M."/>
            <person name="Namiki N."/>
            <person name="Mizuno H."/>
            <person name="Yamamoto K."/>
            <person name="Antonio B.A."/>
            <person name="Baba T."/>
            <person name="Sakata K."/>
            <person name="Nagamura Y."/>
            <person name="Aoki H."/>
            <person name="Arikawa K."/>
            <person name="Arita K."/>
            <person name="Bito T."/>
            <person name="Chiden Y."/>
            <person name="Fujitsuka N."/>
            <person name="Fukunaka R."/>
            <person name="Hamada M."/>
            <person name="Harada C."/>
            <person name="Hayashi A."/>
            <person name="Hijishita S."/>
            <person name="Honda M."/>
            <person name="Hosokawa S."/>
            <person name="Ichikawa Y."/>
            <person name="Idonuma A."/>
            <person name="Iijima M."/>
            <person name="Ikeda M."/>
            <person name="Ikeno M."/>
            <person name="Ito K."/>
            <person name="Ito S."/>
            <person name="Ito T."/>
            <person name="Ito Y."/>
            <person name="Ito Y."/>
            <person name="Iwabuchi A."/>
            <person name="Kamiya K."/>
            <person name="Karasawa W."/>
            <person name="Kurita K."/>
            <person name="Katagiri S."/>
            <person name="Kikuta A."/>
            <person name="Kobayashi H."/>
            <person name="Kobayashi N."/>
            <person name="Machita K."/>
            <person name="Maehara T."/>
            <person name="Masukawa M."/>
            <person name="Mizubayashi T."/>
            <person name="Mukai Y."/>
            <person name="Nagasaki H."/>
            <person name="Nagata Y."/>
            <person name="Naito S."/>
            <person name="Nakashima M."/>
            <person name="Nakama Y."/>
            <person name="Nakamichi Y."/>
            <person name="Nakamura M."/>
            <person name="Meguro A."/>
            <person name="Negishi M."/>
            <person name="Ohta I."/>
            <person name="Ohta T."/>
            <person name="Okamoto M."/>
            <person name="Ono N."/>
            <person name="Saji S."/>
            <person name="Sakaguchi M."/>
            <person name="Sakai K."/>
            <person name="Shibata M."/>
            <person name="Shimokawa T."/>
            <person name="Song J."/>
            <person name="Takazaki Y."/>
            <person name="Terasawa K."/>
            <person name="Tsugane M."/>
            <person name="Tsuji K."/>
            <person name="Ueda S."/>
            <person name="Waki K."/>
            <person name="Yamagata H."/>
            <person name="Yamamoto M."/>
            <person name="Yamamoto S."/>
            <person name="Yamane H."/>
            <person name="Yoshiki S."/>
            <person name="Yoshihara R."/>
            <person name="Yukawa K."/>
            <person name="Zhong H."/>
            <person name="Yano M."/>
            <person name="Yuan Q."/>
            <person name="Ouyang S."/>
            <person name="Liu J."/>
            <person name="Jones K.M."/>
            <person name="Gansberger K."/>
            <person name="Moffat K."/>
            <person name="Hill J."/>
            <person name="Bera J."/>
            <person name="Fadrosh D."/>
            <person name="Jin S."/>
            <person name="Johri S."/>
            <person name="Kim M."/>
            <person name="Overton L."/>
            <person name="Reardon M."/>
            <person name="Tsitrin T."/>
            <person name="Vuong H."/>
            <person name="Weaver B."/>
            <person name="Ciecko A."/>
            <person name="Tallon L."/>
            <person name="Jackson J."/>
            <person name="Pai G."/>
            <person name="Aken S.V."/>
            <person name="Utterback T."/>
            <person name="Reidmuller S."/>
            <person name="Feldblyum T."/>
            <person name="Hsiao J."/>
            <person name="Zismann V."/>
            <person name="Iobst S."/>
            <person name="de Vazeille A.R."/>
            <person name="Buell C.R."/>
            <person name="Ying K."/>
            <person name="Li Y."/>
            <person name="Lu T."/>
            <person name="Huang Y."/>
            <person name="Zhao Q."/>
            <person name="Feng Q."/>
            <person name="Zhang L."/>
            <person name="Zhu J."/>
            <person name="Weng Q."/>
            <person name="Mu J."/>
            <person name="Lu Y."/>
            <person name="Fan D."/>
            <person name="Liu Y."/>
            <person name="Guan J."/>
            <person name="Zhang Y."/>
            <person name="Yu S."/>
            <person name="Liu X."/>
            <person name="Zhang Y."/>
            <person name="Hong G."/>
            <person name="Han B."/>
            <person name="Choisne N."/>
            <person name="Demange N."/>
            <person name="Orjeda G."/>
            <person name="Samain S."/>
            <person name="Cattolico L."/>
            <person name="Pelletier E."/>
            <person name="Couloux A."/>
            <person name="Segurens B."/>
            <person name="Wincker P."/>
            <person name="D'Hont A."/>
            <person name="Scarpelli C."/>
            <person name="Weissenbach J."/>
            <person name="Salanoubat M."/>
            <person name="Quetier F."/>
            <person name="Yu Y."/>
            <person name="Kim H.R."/>
            <person name="Rambo T."/>
            <person name="Currie J."/>
            <person name="Collura K."/>
            <person name="Luo M."/>
            <person name="Yang T."/>
            <person name="Ammiraju J.S.S."/>
            <person name="Engler F."/>
            <person name="Soderlund C."/>
            <person name="Wing R.A."/>
            <person name="Palmer L.E."/>
            <person name="de la Bastide M."/>
            <person name="Spiegel L."/>
            <person name="Nascimento L."/>
            <person name="Zutavern T."/>
            <person name="O'Shaughnessy A."/>
            <person name="Dike S."/>
            <person name="Dedhia N."/>
            <person name="Preston R."/>
            <person name="Balija V."/>
            <person name="McCombie W.R."/>
            <person name="Chow T."/>
            <person name="Chen H."/>
            <person name="Chung M."/>
            <person name="Chen C."/>
            <person name="Shaw J."/>
            <person name="Wu H."/>
            <person name="Hsiao K."/>
            <person name="Chao Y."/>
            <person name="Chu M."/>
            <person name="Cheng C."/>
            <person name="Hour A."/>
            <person name="Lee P."/>
            <person name="Lin S."/>
            <person name="Lin Y."/>
            <person name="Liou J."/>
            <person name="Liu S."/>
            <person name="Hsing Y."/>
            <person name="Raghuvanshi S."/>
            <person name="Mohanty A."/>
            <person name="Bharti A.K."/>
            <person name="Gaur A."/>
            <person name="Gupta V."/>
            <person name="Kumar D."/>
            <person name="Ravi V."/>
            <person name="Vij S."/>
            <person name="Kapur A."/>
            <person name="Khurana P."/>
            <person name="Khurana P."/>
            <person name="Khurana J.P."/>
            <person name="Tyagi A.K."/>
            <person name="Gaikwad K."/>
            <person name="Singh A."/>
            <person name="Dalal V."/>
            <person name="Srivastava S."/>
            <person name="Dixit A."/>
            <person name="Pal A.K."/>
            <person name="Ghazi I.A."/>
            <person name="Yadav M."/>
            <person name="Pandit A."/>
            <person name="Bhargava A."/>
            <person name="Sureshbabu K."/>
            <person name="Batra K."/>
            <person name="Sharma T.R."/>
            <person name="Mohapatra T."/>
            <person name="Singh N.K."/>
            <person name="Messing J."/>
            <person name="Nelson A.B."/>
            <person name="Fuks G."/>
            <person name="Kavchok S."/>
            <person name="Keizer G."/>
            <person name="Linton E."/>
            <person name="Llaca V."/>
            <person name="Song R."/>
            <person name="Tanyolac B."/>
            <person name="Young S."/>
            <person name="Ho-Il K."/>
            <person name="Hahn J.H."/>
            <person name="Sangsakoo G."/>
            <person name="Vanavichit A."/>
            <person name="de Mattos Luiz.A.T."/>
            <person name="Zimmer P.D."/>
            <person name="Malone G."/>
            <person name="Dellagostin O."/>
            <person name="de Oliveira A.C."/>
            <person name="Bevan M."/>
            <person name="Bancroft I."/>
            <person name="Minx P."/>
            <person name="Cordum H."/>
            <person name="Wilson R."/>
            <person name="Cheng Z."/>
            <person name="Jin W."/>
            <person name="Jiang J."/>
            <person name="Leong S.A."/>
            <person name="Iwama H."/>
            <person name="Gojobori T."/>
            <person name="Itoh T."/>
            <person name="Niimura Y."/>
            <person name="Fujii Y."/>
            <person name="Habara T."/>
            <person name="Sakai H."/>
            <person name="Sato Y."/>
            <person name="Wilson G."/>
            <person name="Kumar K."/>
            <person name="McCouch S."/>
            <person name="Juretic N."/>
            <person name="Hoen D."/>
            <person name="Wright S."/>
            <person name="Bruskiewich R."/>
            <person name="Bureau T."/>
            <person name="Miyao A."/>
            <person name="Hirochika H."/>
            <person name="Nishikawa T."/>
            <person name="Kadowaki K."/>
            <person name="Sugiura M."/>
            <person name="Burr B."/>
            <person name="Sasaki T."/>
        </authorList>
    </citation>
    <scope>NUCLEOTIDE SEQUENCE [LARGE SCALE GENOMIC DNA]</scope>
    <source>
        <strain evidence="3">cv. Nipponbare</strain>
    </source>
</reference>
<dbReference type="AlphaFoldDB" id="Q84NK1"/>
<dbReference type="EMBL" id="AP005734">
    <property type="protein sequence ID" value="BAC75614.1"/>
    <property type="molecule type" value="Genomic_DNA"/>
</dbReference>
<reference evidence="1" key="2">
    <citation type="submission" date="2002-09" db="EMBL/GenBank/DDBJ databases">
        <title>Oryza sativa nipponbare(GA3) genomic DNA, chromosome 8, BAC clone:OSJNBb0032E15.</title>
        <authorList>
            <person name="Sasaki T."/>
            <person name="Matsumoto T."/>
            <person name="Katayose Y."/>
        </authorList>
    </citation>
    <scope>NUCLEOTIDE SEQUENCE</scope>
</reference>
<name>Q84NK1_ORYSJ</name>
<proteinExistence type="predicted"/>
<protein>
    <submittedName>
        <fullName evidence="1">Uncharacterized protein</fullName>
    </submittedName>
</protein>
<gene>
    <name evidence="2" type="ORF">OJ1663_D06.5</name>
    <name evidence="1" type="ORF">OSJNBb0032E15.112</name>
</gene>
<dbReference type="EMBL" id="AP003898">
    <property type="protein sequence ID" value="BAD01183.1"/>
    <property type="molecule type" value="Genomic_DNA"/>
</dbReference>
<evidence type="ECO:0000313" key="3">
    <source>
        <dbReference type="Proteomes" id="UP000000763"/>
    </source>
</evidence>
<reference evidence="2" key="1">
    <citation type="submission" date="2001-07" db="EMBL/GenBank/DDBJ databases">
        <title>Oryza sativa nipponbare(GA3) genomic DNA, chromosome 8, BAC clone:OJ1663_D06.</title>
        <authorList>
            <person name="Sasaki T."/>
            <person name="Matsumoto T."/>
            <person name="Yamamoto K."/>
        </authorList>
    </citation>
    <scope>NUCLEOTIDE SEQUENCE</scope>
</reference>
<organism evidence="1 3">
    <name type="scientific">Oryza sativa subsp. japonica</name>
    <name type="common">Rice</name>
    <dbReference type="NCBI Taxonomy" id="39947"/>
    <lineage>
        <taxon>Eukaryota</taxon>
        <taxon>Viridiplantae</taxon>
        <taxon>Streptophyta</taxon>
        <taxon>Embryophyta</taxon>
        <taxon>Tracheophyta</taxon>
        <taxon>Spermatophyta</taxon>
        <taxon>Magnoliopsida</taxon>
        <taxon>Liliopsida</taxon>
        <taxon>Poales</taxon>
        <taxon>Poaceae</taxon>
        <taxon>BOP clade</taxon>
        <taxon>Oryzoideae</taxon>
        <taxon>Oryzeae</taxon>
        <taxon>Oryzinae</taxon>
        <taxon>Oryza</taxon>
        <taxon>Oryza sativa</taxon>
    </lineage>
</organism>
<reference evidence="3" key="4">
    <citation type="journal article" date="2008" name="Nucleic Acids Res.">
        <title>The rice annotation project database (RAP-DB): 2008 update.</title>
        <authorList>
            <consortium name="The rice annotation project (RAP)"/>
        </authorList>
    </citation>
    <scope>GENOME REANNOTATION</scope>
    <source>
        <strain evidence="3">cv. Nipponbare</strain>
    </source>
</reference>
<evidence type="ECO:0000313" key="2">
    <source>
        <dbReference type="EMBL" id="BAD01183.1"/>
    </source>
</evidence>
<dbReference type="Proteomes" id="UP000000763">
    <property type="component" value="Chromosome 8"/>
</dbReference>
<accession>Q84NK1</accession>